<feature type="signal peptide" evidence="9">
    <location>
        <begin position="1"/>
        <end position="22"/>
    </location>
</feature>
<evidence type="ECO:0000256" key="8">
    <source>
        <dbReference type="SAM" id="Phobius"/>
    </source>
</evidence>
<keyword evidence="9" id="KW-0732">Signal</keyword>
<dbReference type="AlphaFoldDB" id="A0A226DBL6"/>
<evidence type="ECO:0000256" key="6">
    <source>
        <dbReference type="ARBA" id="ARBA00023170"/>
    </source>
</evidence>
<evidence type="ECO:0000256" key="9">
    <source>
        <dbReference type="SAM" id="SignalP"/>
    </source>
</evidence>
<keyword evidence="3 8" id="KW-0812">Transmembrane</keyword>
<dbReference type="GO" id="GO:0005886">
    <property type="term" value="C:plasma membrane"/>
    <property type="evidence" value="ECO:0007669"/>
    <property type="project" value="UniProtKB-SubCell"/>
</dbReference>
<evidence type="ECO:0000256" key="5">
    <source>
        <dbReference type="ARBA" id="ARBA00023136"/>
    </source>
</evidence>
<keyword evidence="6" id="KW-0675">Receptor</keyword>
<dbReference type="PANTHER" id="PTHR42643">
    <property type="entry name" value="IONOTROPIC RECEPTOR 20A-RELATED"/>
    <property type="match status" value="1"/>
</dbReference>
<evidence type="ECO:0000313" key="10">
    <source>
        <dbReference type="EMBL" id="OXA42031.1"/>
    </source>
</evidence>
<evidence type="ECO:0000256" key="1">
    <source>
        <dbReference type="ARBA" id="ARBA00004651"/>
    </source>
</evidence>
<dbReference type="InterPro" id="IPR052192">
    <property type="entry name" value="Insect_Ionotropic_Sensory_Rcpt"/>
</dbReference>
<name>A0A226DBL6_FOLCA</name>
<proteinExistence type="predicted"/>
<evidence type="ECO:0000256" key="2">
    <source>
        <dbReference type="ARBA" id="ARBA00022475"/>
    </source>
</evidence>
<feature type="chain" id="PRO_5012398127" evidence="9">
    <location>
        <begin position="23"/>
        <end position="716"/>
    </location>
</feature>
<protein>
    <submittedName>
        <fullName evidence="10">Uncharacterized protein</fullName>
    </submittedName>
</protein>
<gene>
    <name evidence="10" type="ORF">Fcan01_23178</name>
</gene>
<keyword evidence="7" id="KW-0325">Glycoprotein</keyword>
<sequence>MSFILITIYALPLFSLFSCTHPKAMDITSLFFNSTLLCDLQILHDGIQFFTLASDQVPVKIVYPPNYSARIQSRSDYQKVQLPSINTLKSRLPPCKLTFLVSSLSTGPTQENISLPVSPILSHWFKITSEYHLFYQSYFPYRKKHLTFTNTLVVLIYTRKREHFSQDVGSHIFYGDHKFVRLSVIFVTQKNYNLCHILIKKWERFQIQNCLFTDHHVKENPLHFLFKGPKSIKLCCELPFGEEVNPNYPRLPTNPFDRRVNYSITRFVQTIASKTNASIHWENGTGYCQAQEKLKINPQLDDLYWESVLIVSKINGYTYLSCYSDNYVSFKFYLAPFQPATWLSLIISLFVVISVLSMSTNWRPDRFSTPAWLYASGTLFAQCYVPLWKIEIPYFRILFNIWCLMLVILSNGYTGLITTELNSPFPTSHPEVWEDLVCKKLPSPEDNSTSAYHIGNQFGTYVEKLIRVTQTREKLLMSEPDNCFHLLSLPKEYNTGYPAWPMFVYFLIDQCFRMEKRFTNSYMDRQLLRSLNLLMPQNYHHTRDFDYGTKYNDSTELQKSVEKEVVDCRRKSVFISHEHLVDEEYRLLSKYYAGKKFYKGRDVLASGSLFNGLAFPLVGKGSRLVRYFSYLVNTGIYGRIEQELGERRMLFKTAAVTLSKVNDRVVPLSLDGTIVTVFVLSGWLIILAGVVFMVENNARIGKFFGYNLGVIPRILW</sequence>
<feature type="transmembrane region" description="Helical" evidence="8">
    <location>
        <begin position="674"/>
        <end position="694"/>
    </location>
</feature>
<dbReference type="OrthoDB" id="8299140at2759"/>
<evidence type="ECO:0000313" key="11">
    <source>
        <dbReference type="Proteomes" id="UP000198287"/>
    </source>
</evidence>
<evidence type="ECO:0000256" key="3">
    <source>
        <dbReference type="ARBA" id="ARBA00022692"/>
    </source>
</evidence>
<comment type="subcellular location">
    <subcellularLocation>
        <location evidence="1">Cell membrane</location>
        <topology evidence="1">Multi-pass membrane protein</topology>
    </subcellularLocation>
</comment>
<dbReference type="EMBL" id="LNIX01000027">
    <property type="protein sequence ID" value="OXA42031.1"/>
    <property type="molecule type" value="Genomic_DNA"/>
</dbReference>
<feature type="transmembrane region" description="Helical" evidence="8">
    <location>
        <begin position="340"/>
        <end position="359"/>
    </location>
</feature>
<feature type="transmembrane region" description="Helical" evidence="8">
    <location>
        <begin position="394"/>
        <end position="413"/>
    </location>
</feature>
<keyword evidence="11" id="KW-1185">Reference proteome</keyword>
<reference evidence="10 11" key="1">
    <citation type="submission" date="2015-12" db="EMBL/GenBank/DDBJ databases">
        <title>The genome of Folsomia candida.</title>
        <authorList>
            <person name="Faddeeva A."/>
            <person name="Derks M.F."/>
            <person name="Anvar Y."/>
            <person name="Smit S."/>
            <person name="Van Straalen N."/>
            <person name="Roelofs D."/>
        </authorList>
    </citation>
    <scope>NUCLEOTIDE SEQUENCE [LARGE SCALE GENOMIC DNA]</scope>
    <source>
        <strain evidence="10 11">VU population</strain>
        <tissue evidence="10">Whole body</tissue>
    </source>
</reference>
<dbReference type="Proteomes" id="UP000198287">
    <property type="component" value="Unassembled WGS sequence"/>
</dbReference>
<dbReference type="PANTHER" id="PTHR42643:SF24">
    <property type="entry name" value="IONOTROPIC RECEPTOR 60A"/>
    <property type="match status" value="1"/>
</dbReference>
<evidence type="ECO:0000256" key="7">
    <source>
        <dbReference type="ARBA" id="ARBA00023180"/>
    </source>
</evidence>
<organism evidence="10 11">
    <name type="scientific">Folsomia candida</name>
    <name type="common">Springtail</name>
    <dbReference type="NCBI Taxonomy" id="158441"/>
    <lineage>
        <taxon>Eukaryota</taxon>
        <taxon>Metazoa</taxon>
        <taxon>Ecdysozoa</taxon>
        <taxon>Arthropoda</taxon>
        <taxon>Hexapoda</taxon>
        <taxon>Collembola</taxon>
        <taxon>Entomobryomorpha</taxon>
        <taxon>Isotomoidea</taxon>
        <taxon>Isotomidae</taxon>
        <taxon>Proisotominae</taxon>
        <taxon>Folsomia</taxon>
    </lineage>
</organism>
<keyword evidence="4 8" id="KW-1133">Transmembrane helix</keyword>
<keyword evidence="5 8" id="KW-0472">Membrane</keyword>
<evidence type="ECO:0000256" key="4">
    <source>
        <dbReference type="ARBA" id="ARBA00022989"/>
    </source>
</evidence>
<comment type="caution">
    <text evidence="10">The sequence shown here is derived from an EMBL/GenBank/DDBJ whole genome shotgun (WGS) entry which is preliminary data.</text>
</comment>
<keyword evidence="2" id="KW-1003">Cell membrane</keyword>
<accession>A0A226DBL6</accession>